<comment type="caution">
    <text evidence="2">The sequence shown here is derived from an EMBL/GenBank/DDBJ whole genome shotgun (WGS) entry which is preliminary data.</text>
</comment>
<sequence length="82" mass="9204">MEVTHALAARSPRRSEEERDTRRARSGVGKEWAREMAGGAPGNMDSQVRFRGMDGERVWGRKLLRSSQGMVTSLRTAQDLES</sequence>
<dbReference type="Proteomes" id="UP001461498">
    <property type="component" value="Unassembled WGS sequence"/>
</dbReference>
<evidence type="ECO:0000256" key="1">
    <source>
        <dbReference type="SAM" id="MobiDB-lite"/>
    </source>
</evidence>
<protein>
    <submittedName>
        <fullName evidence="2">Uncharacterized protein</fullName>
    </submittedName>
</protein>
<feature type="region of interest" description="Disordered" evidence="1">
    <location>
        <begin position="1"/>
        <end position="47"/>
    </location>
</feature>
<organism evidence="2 3">
    <name type="scientific">Rhynocoris fuscipes</name>
    <dbReference type="NCBI Taxonomy" id="488301"/>
    <lineage>
        <taxon>Eukaryota</taxon>
        <taxon>Metazoa</taxon>
        <taxon>Ecdysozoa</taxon>
        <taxon>Arthropoda</taxon>
        <taxon>Hexapoda</taxon>
        <taxon>Insecta</taxon>
        <taxon>Pterygota</taxon>
        <taxon>Neoptera</taxon>
        <taxon>Paraneoptera</taxon>
        <taxon>Hemiptera</taxon>
        <taxon>Heteroptera</taxon>
        <taxon>Panheteroptera</taxon>
        <taxon>Cimicomorpha</taxon>
        <taxon>Reduviidae</taxon>
        <taxon>Harpactorinae</taxon>
        <taxon>Harpactorini</taxon>
        <taxon>Rhynocoris</taxon>
    </lineage>
</organism>
<dbReference type="EMBL" id="JAPXFL010000009">
    <property type="protein sequence ID" value="KAK9502106.1"/>
    <property type="molecule type" value="Genomic_DNA"/>
</dbReference>
<name>A0AAW1CUI9_9HEMI</name>
<evidence type="ECO:0000313" key="2">
    <source>
        <dbReference type="EMBL" id="KAK9502106.1"/>
    </source>
</evidence>
<reference evidence="2 3" key="1">
    <citation type="submission" date="2022-12" db="EMBL/GenBank/DDBJ databases">
        <title>Chromosome-level genome assembly of true bugs.</title>
        <authorList>
            <person name="Ma L."/>
            <person name="Li H."/>
        </authorList>
    </citation>
    <scope>NUCLEOTIDE SEQUENCE [LARGE SCALE GENOMIC DNA]</scope>
    <source>
        <strain evidence="2">Lab_2022b</strain>
    </source>
</reference>
<feature type="compositionally biased region" description="Basic and acidic residues" evidence="1">
    <location>
        <begin position="13"/>
        <end position="23"/>
    </location>
</feature>
<proteinExistence type="predicted"/>
<evidence type="ECO:0000313" key="3">
    <source>
        <dbReference type="Proteomes" id="UP001461498"/>
    </source>
</evidence>
<gene>
    <name evidence="2" type="ORF">O3M35_012699</name>
</gene>
<accession>A0AAW1CUI9</accession>
<dbReference type="AlphaFoldDB" id="A0AAW1CUI9"/>
<keyword evidence="3" id="KW-1185">Reference proteome</keyword>